<dbReference type="PANTHER" id="PTHR43751:SF3">
    <property type="entry name" value="SULFATASE N-TERMINAL DOMAIN-CONTAINING PROTEIN"/>
    <property type="match status" value="1"/>
</dbReference>
<dbReference type="InterPro" id="IPR052701">
    <property type="entry name" value="GAG_Ulvan_Degrading_Sulfatases"/>
</dbReference>
<dbReference type="EMBL" id="CP076723">
    <property type="protein sequence ID" value="QWV91961.1"/>
    <property type="molecule type" value="Genomic_DNA"/>
</dbReference>
<feature type="transmembrane region" description="Helical" evidence="1">
    <location>
        <begin position="123"/>
        <end position="142"/>
    </location>
</feature>
<dbReference type="Pfam" id="PF00884">
    <property type="entry name" value="Sulfatase"/>
    <property type="match status" value="1"/>
</dbReference>
<evidence type="ECO:0000313" key="4">
    <source>
        <dbReference type="Proteomes" id="UP000683557"/>
    </source>
</evidence>
<feature type="transmembrane region" description="Helical" evidence="1">
    <location>
        <begin position="55"/>
        <end position="81"/>
    </location>
</feature>
<evidence type="ECO:0000256" key="1">
    <source>
        <dbReference type="SAM" id="Phobius"/>
    </source>
</evidence>
<keyword evidence="1" id="KW-0472">Membrane</keyword>
<dbReference type="InterPro" id="IPR000917">
    <property type="entry name" value="Sulfatase_N"/>
</dbReference>
<evidence type="ECO:0000259" key="2">
    <source>
        <dbReference type="Pfam" id="PF00884"/>
    </source>
</evidence>
<accession>A0ABX8J4D4</accession>
<organism evidence="3 4">
    <name type="scientific">Geomonas oryzisoli</name>
    <dbReference type="NCBI Taxonomy" id="2847992"/>
    <lineage>
        <taxon>Bacteria</taxon>
        <taxon>Pseudomonadati</taxon>
        <taxon>Thermodesulfobacteriota</taxon>
        <taxon>Desulfuromonadia</taxon>
        <taxon>Geobacterales</taxon>
        <taxon>Geobacteraceae</taxon>
        <taxon>Geomonas</taxon>
    </lineage>
</organism>
<keyword evidence="4" id="KW-1185">Reference proteome</keyword>
<keyword evidence="1" id="KW-1133">Transmembrane helix</keyword>
<protein>
    <submittedName>
        <fullName evidence="3">Sulfatase-like hydrolase/transferase</fullName>
    </submittedName>
</protein>
<keyword evidence="1" id="KW-0812">Transmembrane</keyword>
<feature type="domain" description="Sulfatase N-terminal" evidence="2">
    <location>
        <begin position="195"/>
        <end position="560"/>
    </location>
</feature>
<feature type="transmembrane region" description="Helical" evidence="1">
    <location>
        <begin position="16"/>
        <end position="35"/>
    </location>
</feature>
<feature type="transmembrane region" description="Helical" evidence="1">
    <location>
        <begin position="88"/>
        <end position="111"/>
    </location>
</feature>
<sequence>MNQFSAHEIKQNTLSIFKYWSCTLLLVLLPADFLYRIDSFLRSFTLTTIAVDASLLGLVLGFAAAVIALAVGLISTLLGLFSKTLGQLTLAINNVVVWLFADLVFFIYLNLWSATVVPEGQNTLRRITVIGIFLLFNIFMATKLKQMPVIVNRAFKVIPVFAAVSALLLVLKLAAVSLYAGPTPPVKSASTSKLNVILVTFDALSASDMSLYGYPRDTTPNMNEFARSAFIFDRMYSNSNHTSPSVCSILTSKYPTQHKVYNNFMVLTEEARRDNLCATLKKNGYTTAAVVANPAAHPWHNRSYPDFSYVAPVPYVSDYVSGWCYNTFTPKLLKLDSNINNWFYSMKGVVVYTAYKYFFKYLVLAPPMQAEWHDLFLVGNKGWNTRVMNPPERTFEEASKFLNARKEGPFFLWIHVFTPHAPYLPPEKYKYSFLKQKLYDTAVSQNTIYGMNYDLKDQPRIDVLRARYDELILYTDSEFGLFVKKLEKDGYLENTAVFVSADHGEIFEKGQQSHGGDRLNQPLIHIPLVVRLPGQKGSSRIRQNIQQVDLAPTILATVGIPTPAEMQGKSFMGLLRGGQRQEQRIFSMNLEQNYQKAVVKSGTIGVVDGNYKYVRNLQTGKEELYNLEKDPNENSSLAVQDAVLAARMNRLISTELLFDRGNGAGH</sequence>
<reference evidence="3 4" key="1">
    <citation type="submission" date="2021-06" db="EMBL/GenBank/DDBJ databases">
        <title>Gemonas diversity in paddy soil.</title>
        <authorList>
            <person name="Liu G."/>
        </authorList>
    </citation>
    <scope>NUCLEOTIDE SEQUENCE [LARGE SCALE GENOMIC DNA]</scope>
    <source>
        <strain evidence="3 4">RG10</strain>
    </source>
</reference>
<evidence type="ECO:0000313" key="3">
    <source>
        <dbReference type="EMBL" id="QWV91961.1"/>
    </source>
</evidence>
<proteinExistence type="predicted"/>
<dbReference type="PANTHER" id="PTHR43751">
    <property type="entry name" value="SULFATASE"/>
    <property type="match status" value="1"/>
</dbReference>
<dbReference type="Proteomes" id="UP000683557">
    <property type="component" value="Chromosome"/>
</dbReference>
<dbReference type="CDD" id="cd16148">
    <property type="entry name" value="sulfatase_like"/>
    <property type="match status" value="1"/>
</dbReference>
<gene>
    <name evidence="3" type="ORF">KP004_12070</name>
</gene>
<dbReference type="RefSeq" id="WP_216798787.1">
    <property type="nucleotide sequence ID" value="NZ_CP076723.1"/>
</dbReference>
<name>A0ABX8J4D4_9BACT</name>
<feature type="transmembrane region" description="Helical" evidence="1">
    <location>
        <begin position="154"/>
        <end position="180"/>
    </location>
</feature>